<dbReference type="SMART" id="SM00487">
    <property type="entry name" value="DEXDc"/>
    <property type="match status" value="1"/>
</dbReference>
<keyword evidence="9" id="KW-0010">Activator</keyword>
<dbReference type="InterPro" id="IPR001650">
    <property type="entry name" value="Helicase_C-like"/>
</dbReference>
<evidence type="ECO:0000259" key="16">
    <source>
        <dbReference type="PROSITE" id="PS51413"/>
    </source>
</evidence>
<keyword evidence="18" id="KW-1185">Reference proteome</keyword>
<dbReference type="CDD" id="cd18793">
    <property type="entry name" value="SF2_C_SNF"/>
    <property type="match status" value="1"/>
</dbReference>
<feature type="region of interest" description="Disordered" evidence="13">
    <location>
        <begin position="1183"/>
        <end position="1210"/>
    </location>
</feature>
<evidence type="ECO:0000256" key="8">
    <source>
        <dbReference type="ARBA" id="ARBA00023125"/>
    </source>
</evidence>
<keyword evidence="11" id="KW-0539">Nucleus</keyword>
<comment type="catalytic activity">
    <reaction evidence="12">
        <text>ATP + H2O = ADP + phosphate + H(+)</text>
        <dbReference type="Rhea" id="RHEA:13065"/>
        <dbReference type="ChEBI" id="CHEBI:15377"/>
        <dbReference type="ChEBI" id="CHEBI:15378"/>
        <dbReference type="ChEBI" id="CHEBI:30616"/>
        <dbReference type="ChEBI" id="CHEBI:43474"/>
        <dbReference type="ChEBI" id="CHEBI:456216"/>
    </reaction>
</comment>
<keyword evidence="6 12" id="KW-0378">Hydrolase</keyword>
<keyword evidence="10 12" id="KW-0234">DNA repair</keyword>
<evidence type="ECO:0000313" key="17">
    <source>
        <dbReference type="EMBL" id="KXS17805.1"/>
    </source>
</evidence>
<evidence type="ECO:0000256" key="12">
    <source>
        <dbReference type="RuleBase" id="RU368001"/>
    </source>
</evidence>
<comment type="function">
    <text evidence="12">ATPase component of the INO80 complex which remodels chromatin by shifting nucleosomes and is involved in DNA repair.</text>
</comment>
<dbReference type="Gene3D" id="3.40.50.10810">
    <property type="entry name" value="Tandem AAA-ATPase domain"/>
    <property type="match status" value="1"/>
</dbReference>
<dbReference type="Proteomes" id="UP000070544">
    <property type="component" value="Unassembled WGS sequence"/>
</dbReference>
<dbReference type="GO" id="GO:0006366">
    <property type="term" value="P:transcription by RNA polymerase II"/>
    <property type="evidence" value="ECO:0007669"/>
    <property type="project" value="EnsemblFungi"/>
</dbReference>
<dbReference type="STRING" id="1344416.A0A139AMX0"/>
<dbReference type="PANTHER" id="PTHR45685:SF2">
    <property type="entry name" value="CHROMATIN-REMODELING ATPASE INO80"/>
    <property type="match status" value="1"/>
</dbReference>
<dbReference type="Pfam" id="PF00271">
    <property type="entry name" value="Helicase_C"/>
    <property type="match status" value="1"/>
</dbReference>
<evidence type="ECO:0000256" key="11">
    <source>
        <dbReference type="ARBA" id="ARBA00023242"/>
    </source>
</evidence>
<dbReference type="FunFam" id="3.40.50.10810:FF:000006">
    <property type="entry name" value="Putative DNA helicase INO80"/>
    <property type="match status" value="1"/>
</dbReference>
<protein>
    <recommendedName>
        <fullName evidence="3 12">Chromatin-remodeling ATPase INO80</fullName>
        <ecNumber evidence="12">3.6.4.-</ecNumber>
    </recommendedName>
</protein>
<dbReference type="GO" id="GO:0006281">
    <property type="term" value="P:DNA repair"/>
    <property type="evidence" value="ECO:0007669"/>
    <property type="project" value="UniProtKB-UniRule"/>
</dbReference>
<dbReference type="Pfam" id="PF00176">
    <property type="entry name" value="SNF2-rel_dom"/>
    <property type="match status" value="1"/>
</dbReference>
<evidence type="ECO:0000256" key="9">
    <source>
        <dbReference type="ARBA" id="ARBA00023159"/>
    </source>
</evidence>
<comment type="similarity">
    <text evidence="2 12">Belongs to the SNF2/RAD54 helicase family.</text>
</comment>
<evidence type="ECO:0000256" key="5">
    <source>
        <dbReference type="ARBA" id="ARBA00022763"/>
    </source>
</evidence>
<evidence type="ECO:0000256" key="7">
    <source>
        <dbReference type="ARBA" id="ARBA00022840"/>
    </source>
</evidence>
<comment type="subunit">
    <text evidence="12">Component of the INO80 chromatin-remodeling complex.</text>
</comment>
<accession>A0A139AMX0</accession>
<sequence>MRRDREVARMREGGRTKGKKVEASGGNVDLDLEWDANGNGYGGPDGVGIEGINASFRTRDSAPSPTPLVGSQGPPKTVPTKIRSETPRSDVRAGAGSPAPPKAVPVAAMDNGAEEALRRDVGEEEWVEMREGEGGRRWDAWREVLGGVGEASLQLTSVRTGRANVLRRLSQQSVHTYRRWGARLARSSVSATAARSRKIVRELASFWRRNEREERDRQKRAEREAVERRRKEEEEREAKRAGRKLEFLIRQTELYSHFVAKKRGVSGGAESAEPAGPVAIAGGKGSAGSVGAPAFATGASASSSAQPSAGGNSGALDFDTASDDHLAERAESEAKAAAARTLRAAQMFDEDHRKQQREAEAQLAADAEMASSDEDEEEKDRKGAVSGGATLADAVDAVGFGSDGSAGMGGGEDVPQPRMLTVQLKPYQLKGLNWLVNLYEQGINGILADEMGLGKTIQSISLMAYLAETHDIWGPFLVVAPVSTLHNWQQEISRFVPSLRVLPYWGNANDRKVLRQFWQRKKLRTRDAPFHVLVTSYQLILTDETYFQKLKWQYLILDEAQAIKSSSSLRWNVLLKFNCRNRLLLTGTPIQNSMQELWALLHFIMPTFFDSHTEFSEWFSKDIEAHSKDSKASLNADQLRRLHMILRPFMLRRIKRDVETELGEKVERDVLCPMTLRQKRMYEGLREKISLQELLQKAELNEKDVVSSLMNIVMQLRKVCNHPELFARAEVRSPFQVCVGSGRLATPAVGRGGDIEYWVNEAPESPIRILAPRILYDEGLLTLAAEDGQRMKSLSFGVADHLRNIWRPEYIAETLKCGTPYGAFDFSRVLGVSPEDISELTIGTPAQRAVRSLLLAAKVKPNPLHRSTDSLRHFILQSPLDDRFGSTSNVLGALATIGSEISTYSILRRRPVFMPAVLAPPPTIDISSYRFAAHHRAALQASNVRALLFDSSWLPGVSPILDENLAEIREQSGLRLEAGSKQGFTNVWIPNPIKIVTDSAKMQEIDPLLARLKSEGHRVLIFFQMTKMIDLFEEYCSYRNYRYLRLDGSTAITDRNAMVVDWQTKPEHFIFLLSTRAGGLGINLTAADTVIFYDSDWNPTVDQQAMDRCHRLGQTKTVTVYRLITRGTIEERIQIRTKQKTQVQKVVISGGEFEGTVEFKPREIASLLMDDGEMDTSVLGAAADPQTIKSQLLGMPSKPKRGRPRKNEEG</sequence>
<name>A0A139AMX0_GONPJ</name>
<feature type="compositionally biased region" description="Basic and acidic residues" evidence="13">
    <location>
        <begin position="1"/>
        <end position="22"/>
    </location>
</feature>
<feature type="region of interest" description="Disordered" evidence="13">
    <location>
        <begin position="297"/>
        <end position="319"/>
    </location>
</feature>
<dbReference type="Gene3D" id="3.40.50.300">
    <property type="entry name" value="P-loop containing nucleotide triphosphate hydrolases"/>
    <property type="match status" value="2"/>
</dbReference>
<gene>
    <name evidence="17" type="ORF">M427DRAFT_121847</name>
</gene>
<dbReference type="PROSITE" id="PS51194">
    <property type="entry name" value="HELICASE_CTER"/>
    <property type="match status" value="1"/>
</dbReference>
<feature type="compositionally biased region" description="Low complexity" evidence="13">
    <location>
        <begin position="361"/>
        <end position="370"/>
    </location>
</feature>
<evidence type="ECO:0000256" key="6">
    <source>
        <dbReference type="ARBA" id="ARBA00022801"/>
    </source>
</evidence>
<reference evidence="17 18" key="1">
    <citation type="journal article" date="2015" name="Genome Biol. Evol.">
        <title>Phylogenomic analyses indicate that early fungi evolved digesting cell walls of algal ancestors of land plants.</title>
        <authorList>
            <person name="Chang Y."/>
            <person name="Wang S."/>
            <person name="Sekimoto S."/>
            <person name="Aerts A.L."/>
            <person name="Choi C."/>
            <person name="Clum A."/>
            <person name="LaButti K.M."/>
            <person name="Lindquist E.A."/>
            <person name="Yee Ngan C."/>
            <person name="Ohm R.A."/>
            <person name="Salamov A.A."/>
            <person name="Grigoriev I.V."/>
            <person name="Spatafora J.W."/>
            <person name="Berbee M.L."/>
        </authorList>
    </citation>
    <scope>NUCLEOTIDE SEQUENCE [LARGE SCALE GENOMIC DNA]</scope>
    <source>
        <strain evidence="17 18">JEL478</strain>
    </source>
</reference>
<dbReference type="GO" id="GO:0000775">
    <property type="term" value="C:chromosome, centromeric region"/>
    <property type="evidence" value="ECO:0007669"/>
    <property type="project" value="EnsemblFungi"/>
</dbReference>
<dbReference type="EC" id="3.6.4.-" evidence="12"/>
<dbReference type="Pfam" id="PF13892">
    <property type="entry name" value="DBINO"/>
    <property type="match status" value="1"/>
</dbReference>
<dbReference type="GO" id="GO:0003677">
    <property type="term" value="F:DNA binding"/>
    <property type="evidence" value="ECO:0007669"/>
    <property type="project" value="UniProtKB-UniRule"/>
</dbReference>
<evidence type="ECO:0000256" key="2">
    <source>
        <dbReference type="ARBA" id="ARBA00007025"/>
    </source>
</evidence>
<dbReference type="InterPro" id="IPR020838">
    <property type="entry name" value="DBINO"/>
</dbReference>
<dbReference type="SUPFAM" id="SSF52540">
    <property type="entry name" value="P-loop containing nucleoside triphosphate hydrolases"/>
    <property type="match status" value="2"/>
</dbReference>
<evidence type="ECO:0000259" key="14">
    <source>
        <dbReference type="PROSITE" id="PS51192"/>
    </source>
</evidence>
<dbReference type="GO" id="GO:0016887">
    <property type="term" value="F:ATP hydrolysis activity"/>
    <property type="evidence" value="ECO:0007669"/>
    <property type="project" value="EnsemblFungi"/>
</dbReference>
<dbReference type="PANTHER" id="PTHR45685">
    <property type="entry name" value="HELICASE SRCAP-RELATED"/>
    <property type="match status" value="1"/>
</dbReference>
<evidence type="ECO:0000256" key="13">
    <source>
        <dbReference type="SAM" id="MobiDB-lite"/>
    </source>
</evidence>
<dbReference type="InterPro" id="IPR000330">
    <property type="entry name" value="SNF2_N"/>
</dbReference>
<dbReference type="GO" id="GO:0032006">
    <property type="term" value="P:regulation of TOR signaling"/>
    <property type="evidence" value="ECO:0007669"/>
    <property type="project" value="EnsemblFungi"/>
</dbReference>
<feature type="region of interest" description="Disordered" evidence="13">
    <location>
        <begin position="1"/>
        <end position="26"/>
    </location>
</feature>
<organism evidence="17 18">
    <name type="scientific">Gonapodya prolifera (strain JEL478)</name>
    <name type="common">Monoblepharis prolifera</name>
    <dbReference type="NCBI Taxonomy" id="1344416"/>
    <lineage>
        <taxon>Eukaryota</taxon>
        <taxon>Fungi</taxon>
        <taxon>Fungi incertae sedis</taxon>
        <taxon>Chytridiomycota</taxon>
        <taxon>Chytridiomycota incertae sedis</taxon>
        <taxon>Monoblepharidomycetes</taxon>
        <taxon>Monoblepharidales</taxon>
        <taxon>Gonapodyaceae</taxon>
        <taxon>Gonapodya</taxon>
    </lineage>
</organism>
<keyword evidence="4" id="KW-0547">Nucleotide-binding</keyword>
<feature type="domain" description="Helicase C-terminal" evidence="15">
    <location>
        <begin position="1004"/>
        <end position="1165"/>
    </location>
</feature>
<keyword evidence="8 12" id="KW-0238">DNA-binding</keyword>
<evidence type="ECO:0000256" key="10">
    <source>
        <dbReference type="ARBA" id="ARBA00023204"/>
    </source>
</evidence>
<keyword evidence="5 12" id="KW-0227">DNA damage</keyword>
<dbReference type="PROSITE" id="PS51413">
    <property type="entry name" value="DBINO"/>
    <property type="match status" value="1"/>
</dbReference>
<evidence type="ECO:0000256" key="1">
    <source>
        <dbReference type="ARBA" id="ARBA00004123"/>
    </source>
</evidence>
<comment type="domain">
    <text evidence="12">The DBINO region is involved in binding to DNA.</text>
</comment>
<evidence type="ECO:0000259" key="15">
    <source>
        <dbReference type="PROSITE" id="PS51194"/>
    </source>
</evidence>
<comment type="subcellular location">
    <subcellularLocation>
        <location evidence="1 12">Nucleus</location>
    </subcellularLocation>
</comment>
<dbReference type="GO" id="GO:0005524">
    <property type="term" value="F:ATP binding"/>
    <property type="evidence" value="ECO:0007669"/>
    <property type="project" value="UniProtKB-UniRule"/>
</dbReference>
<feature type="domain" description="Helicase ATP-binding" evidence="14">
    <location>
        <begin position="436"/>
        <end position="607"/>
    </location>
</feature>
<evidence type="ECO:0000256" key="4">
    <source>
        <dbReference type="ARBA" id="ARBA00022741"/>
    </source>
</evidence>
<feature type="region of interest" description="Disordered" evidence="13">
    <location>
        <begin position="50"/>
        <end position="105"/>
    </location>
</feature>
<dbReference type="InterPro" id="IPR049730">
    <property type="entry name" value="SNF2/RAD54-like_C"/>
</dbReference>
<evidence type="ECO:0000256" key="3">
    <source>
        <dbReference type="ARBA" id="ARBA00019805"/>
    </source>
</evidence>
<dbReference type="GO" id="GO:0034080">
    <property type="term" value="P:CENP-A containing chromatin assembly"/>
    <property type="evidence" value="ECO:0007669"/>
    <property type="project" value="EnsemblFungi"/>
</dbReference>
<dbReference type="InterPro" id="IPR027417">
    <property type="entry name" value="P-loop_NTPase"/>
</dbReference>
<dbReference type="InterPro" id="IPR014001">
    <property type="entry name" value="Helicase_ATP-bd"/>
</dbReference>
<dbReference type="GO" id="GO:0000781">
    <property type="term" value="C:chromosome, telomeric region"/>
    <property type="evidence" value="ECO:0007669"/>
    <property type="project" value="GOC"/>
</dbReference>
<dbReference type="OrthoDB" id="372624at2759"/>
<dbReference type="OMA" id="LMYFQMT"/>
<dbReference type="InterPro" id="IPR038718">
    <property type="entry name" value="SNF2-like_sf"/>
</dbReference>
<feature type="compositionally biased region" description="Low complexity" evidence="13">
    <location>
        <begin position="297"/>
        <end position="310"/>
    </location>
</feature>
<dbReference type="PROSITE" id="PS51192">
    <property type="entry name" value="HELICASE_ATP_BIND_1"/>
    <property type="match status" value="1"/>
</dbReference>
<dbReference type="GO" id="GO:0000722">
    <property type="term" value="P:telomere maintenance via recombination"/>
    <property type="evidence" value="ECO:0007669"/>
    <property type="project" value="EnsemblFungi"/>
</dbReference>
<dbReference type="GO" id="GO:0031011">
    <property type="term" value="C:Ino80 complex"/>
    <property type="evidence" value="ECO:0007669"/>
    <property type="project" value="UniProtKB-UniRule"/>
</dbReference>
<keyword evidence="7 12" id="KW-0067">ATP-binding</keyword>
<dbReference type="GO" id="GO:0042393">
    <property type="term" value="F:histone binding"/>
    <property type="evidence" value="ECO:0007669"/>
    <property type="project" value="TreeGrafter"/>
</dbReference>
<feature type="compositionally biased region" description="Basic and acidic residues" evidence="13">
    <location>
        <begin position="82"/>
        <end position="91"/>
    </location>
</feature>
<dbReference type="EMBL" id="KQ965745">
    <property type="protein sequence ID" value="KXS17805.1"/>
    <property type="molecule type" value="Genomic_DNA"/>
</dbReference>
<dbReference type="GO" id="GO:0045944">
    <property type="term" value="P:positive regulation of transcription by RNA polymerase II"/>
    <property type="evidence" value="ECO:0007669"/>
    <property type="project" value="EnsemblFungi"/>
</dbReference>
<evidence type="ECO:0000313" key="18">
    <source>
        <dbReference type="Proteomes" id="UP000070544"/>
    </source>
</evidence>
<feature type="region of interest" description="Disordered" evidence="13">
    <location>
        <begin position="350"/>
        <end position="388"/>
    </location>
</feature>
<dbReference type="AlphaFoldDB" id="A0A139AMX0"/>
<proteinExistence type="inferred from homology"/>
<feature type="domain" description="DBINO" evidence="16">
    <location>
        <begin position="140"/>
        <end position="265"/>
    </location>
</feature>
<feature type="compositionally biased region" description="Basic and acidic residues" evidence="13">
    <location>
        <begin position="350"/>
        <end position="360"/>
    </location>
</feature>
<dbReference type="SMART" id="SM00490">
    <property type="entry name" value="HELICc"/>
    <property type="match status" value="1"/>
</dbReference>
<dbReference type="GO" id="GO:0031509">
    <property type="term" value="P:subtelomeric heterochromatin formation"/>
    <property type="evidence" value="ECO:0007669"/>
    <property type="project" value="EnsemblFungi"/>
</dbReference>
<dbReference type="InterPro" id="IPR050520">
    <property type="entry name" value="INO80/SWR1_helicase"/>
</dbReference>
<feature type="region of interest" description="Disordered" evidence="13">
    <location>
        <begin position="211"/>
        <end position="241"/>
    </location>
</feature>